<comment type="caution">
    <text evidence="1">The sequence shown here is derived from an EMBL/GenBank/DDBJ whole genome shotgun (WGS) entry which is preliminary data.</text>
</comment>
<dbReference type="Proteomes" id="UP001320170">
    <property type="component" value="Unassembled WGS sequence"/>
</dbReference>
<dbReference type="EMBL" id="JAJTND010000004">
    <property type="protein sequence ID" value="MCE3533179.1"/>
    <property type="molecule type" value="Genomic_DNA"/>
</dbReference>
<sequence length="187" mass="21119">MSKIQPMDQIGPNNAGKMILRGCFMNVSQPWLEETSGRVGELLSNYLDNRHEEATNIKLNYGEGIPSGREEGPDKIDIDFMTSVISKLKALEKSGAELNEATEEDIYEQVTEQIIVIEQEIKKYKTQCIESDLELMFTGAPSVIIENVKSRDAVTHAQSMKWEDIDLFEGMTIHNESTYEPPTFSPK</sequence>
<dbReference type="RefSeq" id="WP_232891073.1">
    <property type="nucleotide sequence ID" value="NZ_JAJSPM010000008.1"/>
</dbReference>
<gene>
    <name evidence="1" type="ORF">LXO92_12385</name>
</gene>
<evidence type="ECO:0000313" key="1">
    <source>
        <dbReference type="EMBL" id="MCE3533179.1"/>
    </source>
</evidence>
<accession>A0ABS8X5D9</accession>
<reference evidence="1 2" key="1">
    <citation type="journal article" date="2024" name="Pathogens">
        <title>Characterization of a Novel Species of Legionella Isolated from a Healthcare Facility: Legionella resiliens sp. nov.</title>
        <authorList>
            <person name="Cristino S."/>
            <person name="Pascale M.R."/>
            <person name="Marino F."/>
            <person name="Derelitto C."/>
            <person name="Salaris S."/>
            <person name="Orsini M."/>
            <person name="Squarzoni S."/>
            <person name="Grottola A."/>
            <person name="Girolamini L."/>
        </authorList>
    </citation>
    <scope>NUCLEOTIDE SEQUENCE [LARGE SCALE GENOMIC DNA]</scope>
    <source>
        <strain evidence="1 2">8cVS16</strain>
    </source>
</reference>
<evidence type="ECO:0000313" key="2">
    <source>
        <dbReference type="Proteomes" id="UP001320170"/>
    </source>
</evidence>
<name>A0ABS8X5D9_9GAMM</name>
<proteinExistence type="predicted"/>
<protein>
    <submittedName>
        <fullName evidence="1">Uncharacterized protein</fullName>
    </submittedName>
</protein>
<organism evidence="1 2">
    <name type="scientific">Legionella resiliens</name>
    <dbReference type="NCBI Taxonomy" id="2905958"/>
    <lineage>
        <taxon>Bacteria</taxon>
        <taxon>Pseudomonadati</taxon>
        <taxon>Pseudomonadota</taxon>
        <taxon>Gammaproteobacteria</taxon>
        <taxon>Legionellales</taxon>
        <taxon>Legionellaceae</taxon>
        <taxon>Legionella</taxon>
    </lineage>
</organism>
<keyword evidence="2" id="KW-1185">Reference proteome</keyword>